<dbReference type="EMBL" id="JSZA02000083">
    <property type="protein sequence ID" value="KHD09872.1"/>
    <property type="molecule type" value="Genomic_DNA"/>
</dbReference>
<organism evidence="3 4">
    <name type="scientific">Candidatus Thiomargarita nelsonii</name>
    <dbReference type="NCBI Taxonomy" id="1003181"/>
    <lineage>
        <taxon>Bacteria</taxon>
        <taxon>Pseudomonadati</taxon>
        <taxon>Pseudomonadota</taxon>
        <taxon>Gammaproteobacteria</taxon>
        <taxon>Thiotrichales</taxon>
        <taxon>Thiotrichaceae</taxon>
        <taxon>Thiomargarita</taxon>
    </lineage>
</organism>
<proteinExistence type="predicted"/>
<feature type="region of interest" description="Disordered" evidence="2">
    <location>
        <begin position="190"/>
        <end position="221"/>
    </location>
</feature>
<dbReference type="Proteomes" id="UP000030428">
    <property type="component" value="Unassembled WGS sequence"/>
</dbReference>
<evidence type="ECO:0000313" key="4">
    <source>
        <dbReference type="Proteomes" id="UP000030428"/>
    </source>
</evidence>
<reference evidence="3 4" key="1">
    <citation type="journal article" date="2016" name="Front. Microbiol.">
        <title>Single-Cell (Meta-)Genomics of a Dimorphic Candidatus Thiomargarita nelsonii Reveals Genomic Plasticity.</title>
        <authorList>
            <person name="Flood B.E."/>
            <person name="Fliss P."/>
            <person name="Jones D.S."/>
            <person name="Dick G.J."/>
            <person name="Jain S."/>
            <person name="Kaster A.K."/>
            <person name="Winkel M."/>
            <person name="Mussmann M."/>
            <person name="Bailey J."/>
        </authorList>
    </citation>
    <scope>NUCLEOTIDE SEQUENCE [LARGE SCALE GENOMIC DNA]</scope>
    <source>
        <strain evidence="3">Hydrate Ridge</strain>
    </source>
</reference>
<evidence type="ECO:0000256" key="1">
    <source>
        <dbReference type="SAM" id="Coils"/>
    </source>
</evidence>
<feature type="region of interest" description="Disordered" evidence="2">
    <location>
        <begin position="144"/>
        <end position="173"/>
    </location>
</feature>
<comment type="caution">
    <text evidence="3">The sequence shown here is derived from an EMBL/GenBank/DDBJ whole genome shotgun (WGS) entry which is preliminary data.</text>
</comment>
<sequence length="326" mass="38042">MNSHQTEQQNLIKAFEKLRADYQLESAQIATKQDIAARQKDKEIVEQASTYTPDSLFQSLAQLQSTFGQSVDGLTKNMTTEVEKLAQIQQSIQVENQRLSTLHNIQIAAEALNILQQEHQKALQSLEEDDLQKQEALEKEISKQREVWQKQQQDNENAKNKQEKGLEKNRHSKEEEYDYKLKWQHTEYGDEYEKANRSLDRRLEEEKQRKEKDWTERENHLDKHQTEFEEYKVKIDAMPKEIEEAVKKARENAIKDTSQDEKNQATLLEKEREAKHKAFELKIESLNQTVEEQKARIANLTDKFQTASQQIQQLAATAVSSTGQSA</sequence>
<feature type="compositionally biased region" description="Basic and acidic residues" evidence="2">
    <location>
        <begin position="156"/>
        <end position="173"/>
    </location>
</feature>
<evidence type="ECO:0000256" key="2">
    <source>
        <dbReference type="SAM" id="MobiDB-lite"/>
    </source>
</evidence>
<evidence type="ECO:0000313" key="3">
    <source>
        <dbReference type="EMBL" id="KHD09872.1"/>
    </source>
</evidence>
<keyword evidence="1" id="KW-0175">Coiled coil</keyword>
<accession>A0A0A6P1T4</accession>
<protein>
    <submittedName>
        <fullName evidence="3">Uncharacterized protein</fullName>
    </submittedName>
</protein>
<feature type="coiled-coil region" evidence="1">
    <location>
        <begin position="276"/>
        <end position="317"/>
    </location>
</feature>
<keyword evidence="4" id="KW-1185">Reference proteome</keyword>
<dbReference type="AlphaFoldDB" id="A0A0A6P1T4"/>
<name>A0A0A6P1T4_9GAMM</name>
<gene>
    <name evidence="3" type="ORF">PN36_19885</name>
</gene>